<dbReference type="GO" id="GO:0016020">
    <property type="term" value="C:membrane"/>
    <property type="evidence" value="ECO:0007669"/>
    <property type="project" value="TreeGrafter"/>
</dbReference>
<accession>A0A1H6V214</accession>
<dbReference type="EMBL" id="FNYS01000008">
    <property type="protein sequence ID" value="SEI98623.1"/>
    <property type="molecule type" value="Genomic_DNA"/>
</dbReference>
<dbReference type="PRINTS" id="PR00081">
    <property type="entry name" value="GDHRDH"/>
</dbReference>
<evidence type="ECO:0000256" key="2">
    <source>
        <dbReference type="ARBA" id="ARBA00023002"/>
    </source>
</evidence>
<dbReference type="Proteomes" id="UP000183077">
    <property type="component" value="Unassembled WGS sequence"/>
</dbReference>
<sequence length="251" mass="28103">MKTVFITGGTSGIGWALAQRYLSAGYRVGIGSRTPDKEGHDFTPYTHLFVYSVDATDLTALKDTIHTFSQGQLDILIAGAGNYTDSALEHISWQETNAMIDNNIKATLNALEVARELMQNKGGTIACIASISTFLDYEEATIYTRCKQAVLAITKAYRRAYRDKGIEVIAIHPGYVATPRLMELNSDDLSKKQYVITPTEAAEIIYHGITQGKQLIVFPKKMYRLIRCLQLLPKGILQRIMHKKAKWQKQN</sequence>
<dbReference type="AlphaFoldDB" id="A0A1H6V214"/>
<dbReference type="GeneID" id="82257259"/>
<keyword evidence="2" id="KW-0560">Oxidoreductase</keyword>
<proteinExistence type="inferred from homology"/>
<dbReference type="SUPFAM" id="SSF51735">
    <property type="entry name" value="NAD(P)-binding Rossmann-fold domains"/>
    <property type="match status" value="1"/>
</dbReference>
<reference evidence="3 4" key="1">
    <citation type="submission" date="2016-10" db="EMBL/GenBank/DDBJ databases">
        <authorList>
            <person name="de Groot N.N."/>
        </authorList>
    </citation>
    <scope>NUCLEOTIDE SEQUENCE [LARGE SCALE GENOMIC DNA]</scope>
    <source>
        <strain evidence="3 4">DSM 23048</strain>
    </source>
</reference>
<comment type="similarity">
    <text evidence="1">Belongs to the short-chain dehydrogenases/reductases (SDR) family.</text>
</comment>
<evidence type="ECO:0000313" key="3">
    <source>
        <dbReference type="EMBL" id="SEI98623.1"/>
    </source>
</evidence>
<dbReference type="Gene3D" id="3.40.50.720">
    <property type="entry name" value="NAD(P)-binding Rossmann-like Domain"/>
    <property type="match status" value="1"/>
</dbReference>
<dbReference type="PANTHER" id="PTHR44196">
    <property type="entry name" value="DEHYDROGENASE/REDUCTASE SDR FAMILY MEMBER 7B"/>
    <property type="match status" value="1"/>
</dbReference>
<evidence type="ECO:0000313" key="4">
    <source>
        <dbReference type="Proteomes" id="UP000183077"/>
    </source>
</evidence>
<dbReference type="PANTHER" id="PTHR44196:SF1">
    <property type="entry name" value="DEHYDROGENASE_REDUCTASE SDR FAMILY MEMBER 7B"/>
    <property type="match status" value="1"/>
</dbReference>
<protein>
    <submittedName>
        <fullName evidence="3">NADP-dependent 3-hydroxy acid dehydrogenase YdfG</fullName>
    </submittedName>
</protein>
<name>A0A1H6V214_9FLAO</name>
<dbReference type="InterPro" id="IPR002347">
    <property type="entry name" value="SDR_fam"/>
</dbReference>
<organism evidence="3 4">
    <name type="scientific">Myroides marinus</name>
    <dbReference type="NCBI Taxonomy" id="703342"/>
    <lineage>
        <taxon>Bacteria</taxon>
        <taxon>Pseudomonadati</taxon>
        <taxon>Bacteroidota</taxon>
        <taxon>Flavobacteriia</taxon>
        <taxon>Flavobacteriales</taxon>
        <taxon>Flavobacteriaceae</taxon>
        <taxon>Myroides</taxon>
    </lineage>
</organism>
<evidence type="ECO:0000256" key="1">
    <source>
        <dbReference type="ARBA" id="ARBA00006484"/>
    </source>
</evidence>
<dbReference type="GO" id="GO:0016491">
    <property type="term" value="F:oxidoreductase activity"/>
    <property type="evidence" value="ECO:0007669"/>
    <property type="project" value="UniProtKB-KW"/>
</dbReference>
<dbReference type="Pfam" id="PF00106">
    <property type="entry name" value="adh_short"/>
    <property type="match status" value="1"/>
</dbReference>
<gene>
    <name evidence="3" type="ORF">SAMN04488018_108129</name>
</gene>
<dbReference type="InterPro" id="IPR036291">
    <property type="entry name" value="NAD(P)-bd_dom_sf"/>
</dbReference>
<dbReference type="RefSeq" id="WP_063175589.1">
    <property type="nucleotide sequence ID" value="NZ_FNYS01000008.1"/>
</dbReference>